<dbReference type="AlphaFoldDB" id="A0A7J7IQZ6"/>
<reference evidence="1 2" key="1">
    <citation type="journal article" date="2020" name="J. Phycol.">
        <title>Comparative genome analysis reveals Cyanidiococcus gen. nov., a new extremophilic red algal genus sister to Cyanidioschyzon (Cyanidioschyzonaceae, Rhodophyta).</title>
        <authorList>
            <person name="Liu S.-L."/>
            <person name="Chiang Y.-R."/>
            <person name="Yoon H.S."/>
            <person name="Fu H.-Y."/>
        </authorList>
    </citation>
    <scope>NUCLEOTIDE SEQUENCE [LARGE SCALE GENOMIC DNA]</scope>
    <source>
        <strain evidence="1 2">THAL066</strain>
    </source>
</reference>
<dbReference type="EMBL" id="VWRR01000001">
    <property type="protein sequence ID" value="KAF6005536.1"/>
    <property type="molecule type" value="Genomic_DNA"/>
</dbReference>
<evidence type="ECO:0000313" key="1">
    <source>
        <dbReference type="EMBL" id="KAF6005536.1"/>
    </source>
</evidence>
<keyword evidence="2" id="KW-1185">Reference proteome</keyword>
<proteinExistence type="predicted"/>
<sequence length="125" mass="13668">MELVLASRYYPICRKKSFVCSRGGFATALNAPKDVWSFRAEPAEQPDHALALTTRAVADNSSSFSHKSSAAYFCPTKAHATRILKDNPGPERVRVGLSALRGDPEGLLYCLHTLLGTENVFIDPT</sequence>
<evidence type="ECO:0000313" key="2">
    <source>
        <dbReference type="Proteomes" id="UP000530660"/>
    </source>
</evidence>
<gene>
    <name evidence="1" type="ORF">F1559_005140</name>
</gene>
<name>A0A7J7IQZ6_9RHOD</name>
<organism evidence="1 2">
    <name type="scientific">Cyanidiococcus yangmingshanensis</name>
    <dbReference type="NCBI Taxonomy" id="2690220"/>
    <lineage>
        <taxon>Eukaryota</taxon>
        <taxon>Rhodophyta</taxon>
        <taxon>Bangiophyceae</taxon>
        <taxon>Cyanidiales</taxon>
        <taxon>Cyanidiaceae</taxon>
        <taxon>Cyanidiococcus</taxon>
    </lineage>
</organism>
<dbReference type="Proteomes" id="UP000530660">
    <property type="component" value="Unassembled WGS sequence"/>
</dbReference>
<protein>
    <submittedName>
        <fullName evidence="1">Uncharacterized protein</fullName>
    </submittedName>
</protein>
<comment type="caution">
    <text evidence="1">The sequence shown here is derived from an EMBL/GenBank/DDBJ whole genome shotgun (WGS) entry which is preliminary data.</text>
</comment>
<accession>A0A7J7IQZ6</accession>